<accession>A0A0D2AH71</accession>
<dbReference type="AlphaFoldDB" id="A0A0D2AH71"/>
<proteinExistence type="predicted"/>
<feature type="non-terminal residue" evidence="1">
    <location>
        <position position="1"/>
    </location>
</feature>
<dbReference type="RefSeq" id="XP_016208158.1">
    <property type="nucleotide sequence ID" value="XM_016364014.1"/>
</dbReference>
<protein>
    <submittedName>
        <fullName evidence="1">Uncharacterized protein</fullName>
    </submittedName>
</protein>
<reference evidence="1 2" key="1">
    <citation type="submission" date="2015-01" db="EMBL/GenBank/DDBJ databases">
        <title>The Genome Sequence of Ochroconis gallopava CBS43764.</title>
        <authorList>
            <consortium name="The Broad Institute Genomics Platform"/>
            <person name="Cuomo C."/>
            <person name="de Hoog S."/>
            <person name="Gorbushina A."/>
            <person name="Stielow B."/>
            <person name="Teixiera M."/>
            <person name="Abouelleil A."/>
            <person name="Chapman S.B."/>
            <person name="Priest M."/>
            <person name="Young S.K."/>
            <person name="Wortman J."/>
            <person name="Nusbaum C."/>
            <person name="Birren B."/>
        </authorList>
    </citation>
    <scope>NUCLEOTIDE SEQUENCE [LARGE SCALE GENOMIC DNA]</scope>
    <source>
        <strain evidence="1 2">CBS 43764</strain>
    </source>
</reference>
<dbReference type="HOGENOM" id="CLU_1830084_0_0_1"/>
<gene>
    <name evidence="1" type="ORF">PV09_09866</name>
</gene>
<evidence type="ECO:0000313" key="1">
    <source>
        <dbReference type="EMBL" id="KIV98288.1"/>
    </source>
</evidence>
<sequence length="141" mass="16069">PDSHSYVFCYPCLRAVVDGYAHNHREATADDEYDYGGLNCRGGGTGYREQCDFCWVDNNLGRDPAQCIEPVEGTKYWCICRAMTYCLSILETYCDGELAFDGDEDEEALAQRAYDKIVEWKHLLIDYIVAHGEELDSIELD</sequence>
<dbReference type="GeneID" id="27317839"/>
<dbReference type="InParanoid" id="A0A0D2AH71"/>
<keyword evidence="2" id="KW-1185">Reference proteome</keyword>
<name>A0A0D2AH71_9PEZI</name>
<dbReference type="Proteomes" id="UP000053259">
    <property type="component" value="Unassembled WGS sequence"/>
</dbReference>
<dbReference type="VEuPathDB" id="FungiDB:PV09_09866"/>
<organism evidence="1 2">
    <name type="scientific">Verruconis gallopava</name>
    <dbReference type="NCBI Taxonomy" id="253628"/>
    <lineage>
        <taxon>Eukaryota</taxon>
        <taxon>Fungi</taxon>
        <taxon>Dikarya</taxon>
        <taxon>Ascomycota</taxon>
        <taxon>Pezizomycotina</taxon>
        <taxon>Dothideomycetes</taxon>
        <taxon>Pleosporomycetidae</taxon>
        <taxon>Venturiales</taxon>
        <taxon>Sympoventuriaceae</taxon>
        <taxon>Verruconis</taxon>
    </lineage>
</organism>
<dbReference type="EMBL" id="KN847887">
    <property type="protein sequence ID" value="KIV98288.1"/>
    <property type="molecule type" value="Genomic_DNA"/>
</dbReference>
<evidence type="ECO:0000313" key="2">
    <source>
        <dbReference type="Proteomes" id="UP000053259"/>
    </source>
</evidence>